<keyword evidence="8" id="KW-0808">Transferase</keyword>
<dbReference type="Proteomes" id="UP000315724">
    <property type="component" value="Chromosome"/>
</dbReference>
<dbReference type="GO" id="GO:0016740">
    <property type="term" value="F:transferase activity"/>
    <property type="evidence" value="ECO:0007669"/>
    <property type="project" value="UniProtKB-KW"/>
</dbReference>
<evidence type="ECO:0000256" key="4">
    <source>
        <dbReference type="ARBA" id="ARBA00016337"/>
    </source>
</evidence>
<evidence type="ECO:0000256" key="9">
    <source>
        <dbReference type="ARBA" id="ARBA00022723"/>
    </source>
</evidence>
<comment type="subcellular location">
    <subcellularLocation>
        <location evidence="18">Cell inner membrane</location>
        <topology evidence="18">Lipid-anchor</topology>
        <orientation evidence="18">Periplasmic side</orientation>
    </subcellularLocation>
</comment>
<accession>A0A517QSS7</accession>
<dbReference type="EMBL" id="CP036267">
    <property type="protein sequence ID" value="QDT34682.1"/>
    <property type="molecule type" value="Genomic_DNA"/>
</dbReference>
<comment type="cofactor">
    <cofactor evidence="1">
        <name>Mg(2+)</name>
        <dbReference type="ChEBI" id="CHEBI:18420"/>
    </cofactor>
</comment>
<dbReference type="FunFam" id="3.10.520.10:FF:000001">
    <property type="entry name" value="FAD:protein FMN transferase"/>
    <property type="match status" value="1"/>
</dbReference>
<dbReference type="EC" id="2.7.1.180" evidence="3"/>
<dbReference type="InterPro" id="IPR024932">
    <property type="entry name" value="ApbE"/>
</dbReference>
<keyword evidence="15 21" id="KW-0449">Lipoprotein</keyword>
<proteinExistence type="inferred from homology"/>
<feature type="transmembrane region" description="Helical" evidence="19">
    <location>
        <begin position="351"/>
        <end position="375"/>
    </location>
</feature>
<keyword evidence="11" id="KW-0274">FAD</keyword>
<name>A0A517QSS7_9PLAN</name>
<dbReference type="KEGG" id="tpol:Mal48_39540"/>
<evidence type="ECO:0000256" key="19">
    <source>
        <dbReference type="SAM" id="Phobius"/>
    </source>
</evidence>
<evidence type="ECO:0000313" key="22">
    <source>
        <dbReference type="Proteomes" id="UP000315724"/>
    </source>
</evidence>
<dbReference type="PANTHER" id="PTHR30040">
    <property type="entry name" value="THIAMINE BIOSYNTHESIS LIPOPROTEIN APBE"/>
    <property type="match status" value="1"/>
</dbReference>
<evidence type="ECO:0000256" key="8">
    <source>
        <dbReference type="ARBA" id="ARBA00022679"/>
    </source>
</evidence>
<dbReference type="InterPro" id="IPR007495">
    <property type="entry name" value="NqrM"/>
</dbReference>
<dbReference type="RefSeq" id="WP_145203008.1">
    <property type="nucleotide sequence ID" value="NZ_CP036267.1"/>
</dbReference>
<evidence type="ECO:0000313" key="21">
    <source>
        <dbReference type="EMBL" id="QDT34682.1"/>
    </source>
</evidence>
<keyword evidence="9" id="KW-0479">Metal-binding</keyword>
<evidence type="ECO:0000256" key="15">
    <source>
        <dbReference type="ARBA" id="ARBA00023288"/>
    </source>
</evidence>
<evidence type="ECO:0000256" key="20">
    <source>
        <dbReference type="SAM" id="SignalP"/>
    </source>
</evidence>
<evidence type="ECO:0000256" key="13">
    <source>
        <dbReference type="ARBA" id="ARBA00023136"/>
    </source>
</evidence>
<organism evidence="21 22">
    <name type="scientific">Thalassoglobus polymorphus</name>
    <dbReference type="NCBI Taxonomy" id="2527994"/>
    <lineage>
        <taxon>Bacteria</taxon>
        <taxon>Pseudomonadati</taxon>
        <taxon>Planctomycetota</taxon>
        <taxon>Planctomycetia</taxon>
        <taxon>Planctomycetales</taxon>
        <taxon>Planctomycetaceae</taxon>
        <taxon>Thalassoglobus</taxon>
    </lineage>
</organism>
<evidence type="ECO:0000256" key="10">
    <source>
        <dbReference type="ARBA" id="ARBA00022729"/>
    </source>
</evidence>
<keyword evidence="10 20" id="KW-0732">Signal</keyword>
<reference evidence="21 22" key="1">
    <citation type="submission" date="2019-02" db="EMBL/GenBank/DDBJ databases">
        <title>Deep-cultivation of Planctomycetes and their phenomic and genomic characterization uncovers novel biology.</title>
        <authorList>
            <person name="Wiegand S."/>
            <person name="Jogler M."/>
            <person name="Boedeker C."/>
            <person name="Pinto D."/>
            <person name="Vollmers J."/>
            <person name="Rivas-Marin E."/>
            <person name="Kohn T."/>
            <person name="Peeters S.H."/>
            <person name="Heuer A."/>
            <person name="Rast P."/>
            <person name="Oberbeckmann S."/>
            <person name="Bunk B."/>
            <person name="Jeske O."/>
            <person name="Meyerdierks A."/>
            <person name="Storesund J.E."/>
            <person name="Kallscheuer N."/>
            <person name="Luecker S."/>
            <person name="Lage O.M."/>
            <person name="Pohl T."/>
            <person name="Merkel B.J."/>
            <person name="Hornburger P."/>
            <person name="Mueller R.-W."/>
            <person name="Bruemmer F."/>
            <person name="Labrenz M."/>
            <person name="Spormann A.M."/>
            <person name="Op den Camp H."/>
            <person name="Overmann J."/>
            <person name="Amann R."/>
            <person name="Jetten M.S.M."/>
            <person name="Mascher T."/>
            <person name="Medema M.H."/>
            <person name="Devos D.P."/>
            <person name="Kaster A.-K."/>
            <person name="Ovreas L."/>
            <person name="Rohde M."/>
            <person name="Galperin M.Y."/>
            <person name="Jogler C."/>
        </authorList>
    </citation>
    <scope>NUCLEOTIDE SEQUENCE [LARGE SCALE GENOMIC DNA]</scope>
    <source>
        <strain evidence="21 22">Mal48</strain>
    </source>
</reference>
<dbReference type="SUPFAM" id="SSF143631">
    <property type="entry name" value="ApbE-like"/>
    <property type="match status" value="1"/>
</dbReference>
<keyword evidence="14" id="KW-0564">Palmitate</keyword>
<evidence type="ECO:0000256" key="5">
    <source>
        <dbReference type="ARBA" id="ARBA00022475"/>
    </source>
</evidence>
<evidence type="ECO:0000256" key="3">
    <source>
        <dbReference type="ARBA" id="ARBA00011955"/>
    </source>
</evidence>
<evidence type="ECO:0000256" key="6">
    <source>
        <dbReference type="ARBA" id="ARBA00022519"/>
    </source>
</evidence>
<evidence type="ECO:0000256" key="14">
    <source>
        <dbReference type="ARBA" id="ARBA00023139"/>
    </source>
</evidence>
<gene>
    <name evidence="21" type="primary">apbE_2</name>
    <name evidence="21" type="ORF">Mal48_39540</name>
</gene>
<evidence type="ECO:0000256" key="18">
    <source>
        <dbReference type="ARBA" id="ARBA00060485"/>
    </source>
</evidence>
<dbReference type="InterPro" id="IPR003374">
    <property type="entry name" value="ApbE-like_sf"/>
</dbReference>
<evidence type="ECO:0000256" key="2">
    <source>
        <dbReference type="ARBA" id="ARBA00008282"/>
    </source>
</evidence>
<dbReference type="Gene3D" id="3.10.520.10">
    <property type="entry name" value="ApbE-like domains"/>
    <property type="match status" value="1"/>
</dbReference>
<evidence type="ECO:0000256" key="11">
    <source>
        <dbReference type="ARBA" id="ARBA00022827"/>
    </source>
</evidence>
<dbReference type="Pfam" id="PF04400">
    <property type="entry name" value="NqrM"/>
    <property type="match status" value="1"/>
</dbReference>
<dbReference type="Pfam" id="PF02424">
    <property type="entry name" value="ApbE"/>
    <property type="match status" value="1"/>
</dbReference>
<feature type="signal peptide" evidence="20">
    <location>
        <begin position="1"/>
        <end position="23"/>
    </location>
</feature>
<dbReference type="AlphaFoldDB" id="A0A517QSS7"/>
<evidence type="ECO:0000256" key="12">
    <source>
        <dbReference type="ARBA" id="ARBA00022842"/>
    </source>
</evidence>
<keyword evidence="12" id="KW-0460">Magnesium</keyword>
<evidence type="ECO:0000256" key="17">
    <source>
        <dbReference type="ARBA" id="ARBA00048540"/>
    </source>
</evidence>
<keyword evidence="19" id="KW-0812">Transmembrane</keyword>
<sequence precursor="true">MPFIYRFLFLAVPFACLPGFVFAEEPTKIAGETMGTTYHISWIGNDSKPDEIQQLVDAQLVQINKLMSTYDPDSELSRFNKSTQTDWFPVSEETATVVQAALEISKLSKGAFDPTVGRLVRLWNFGSGPHTNEPPTDEEIQKALKSVGYKLINVRTDPPAISKSNPDAELDLSAIAKGFGVDVVFELLQDQGIENFMVEIGGEVRAAGTKNGVPWTIAIERPESLTQSMHAKVELTDEALATSGNYRNYFIKDDVRYSHTIDPRTGKPVTHQLASVSIVAKNCMHADAWATTLMVMGSEEGLKLAEANHLSAYLLERQGDDFRELSSSDVAEKFVKFTQAQNEKKKSMSPMLTTFLLAAAVFAIALIGLAAGVILSNKTLKGSCGGIAGTKDEQGNSICELCTTPPEECDQFKEKLREQLKEDSKN</sequence>
<evidence type="ECO:0000256" key="7">
    <source>
        <dbReference type="ARBA" id="ARBA00022630"/>
    </source>
</evidence>
<feature type="chain" id="PRO_5039939459" description="FAD:protein FMN transferase" evidence="20">
    <location>
        <begin position="24"/>
        <end position="426"/>
    </location>
</feature>
<comment type="catalytic activity">
    <reaction evidence="17">
        <text>L-threonyl-[protein] + FAD = FMN-L-threonyl-[protein] + AMP + H(+)</text>
        <dbReference type="Rhea" id="RHEA:36847"/>
        <dbReference type="Rhea" id="RHEA-COMP:11060"/>
        <dbReference type="Rhea" id="RHEA-COMP:11061"/>
        <dbReference type="ChEBI" id="CHEBI:15378"/>
        <dbReference type="ChEBI" id="CHEBI:30013"/>
        <dbReference type="ChEBI" id="CHEBI:57692"/>
        <dbReference type="ChEBI" id="CHEBI:74257"/>
        <dbReference type="ChEBI" id="CHEBI:456215"/>
        <dbReference type="EC" id="2.7.1.180"/>
    </reaction>
</comment>
<protein>
    <recommendedName>
        <fullName evidence="4">FAD:protein FMN transferase</fullName>
        <ecNumber evidence="3">2.7.1.180</ecNumber>
    </recommendedName>
    <alternativeName>
        <fullName evidence="16">Flavin transferase</fullName>
    </alternativeName>
</protein>
<comment type="similarity">
    <text evidence="2">Belongs to the ApbE family.</text>
</comment>
<keyword evidence="22" id="KW-1185">Reference proteome</keyword>
<keyword evidence="19" id="KW-1133">Transmembrane helix</keyword>
<keyword evidence="13 19" id="KW-0472">Membrane</keyword>
<evidence type="ECO:0000256" key="16">
    <source>
        <dbReference type="ARBA" id="ARBA00031306"/>
    </source>
</evidence>
<keyword evidence="5" id="KW-1003">Cell membrane</keyword>
<dbReference type="GO" id="GO:0005886">
    <property type="term" value="C:plasma membrane"/>
    <property type="evidence" value="ECO:0007669"/>
    <property type="project" value="UniProtKB-SubCell"/>
</dbReference>
<keyword evidence="6" id="KW-0997">Cell inner membrane</keyword>
<evidence type="ECO:0000256" key="1">
    <source>
        <dbReference type="ARBA" id="ARBA00001946"/>
    </source>
</evidence>
<dbReference type="OrthoDB" id="9778595at2"/>
<dbReference type="PANTHER" id="PTHR30040:SF2">
    <property type="entry name" value="FAD:PROTEIN FMN TRANSFERASE"/>
    <property type="match status" value="1"/>
</dbReference>
<dbReference type="GO" id="GO:0046872">
    <property type="term" value="F:metal ion binding"/>
    <property type="evidence" value="ECO:0007669"/>
    <property type="project" value="UniProtKB-KW"/>
</dbReference>
<keyword evidence="7" id="KW-0285">Flavoprotein</keyword>